<name>A0A5M3XEY1_9ACTN</name>
<proteinExistence type="predicted"/>
<gene>
    <name evidence="2" type="ORF">Aple_015940</name>
</gene>
<accession>A0A5M3XEY1</accession>
<evidence type="ECO:0000313" key="3">
    <source>
        <dbReference type="Proteomes" id="UP000377595"/>
    </source>
</evidence>
<keyword evidence="3" id="KW-1185">Reference proteome</keyword>
<feature type="compositionally biased region" description="Basic and acidic residues" evidence="1">
    <location>
        <begin position="60"/>
        <end position="73"/>
    </location>
</feature>
<sequence length="112" mass="11578">MTCLPAGLGWCTLLAGSWGSASVSDWLSDPVCSTESVPGDMPGTHQSSSCPGADGPSHGPCEHVPPDADRSDVHGLTGEGTRRRLGAGCACDTMPHDHYGSLIEWESLVGDE</sequence>
<dbReference type="Proteomes" id="UP000377595">
    <property type="component" value="Unassembled WGS sequence"/>
</dbReference>
<dbReference type="AlphaFoldDB" id="A0A5M3XEY1"/>
<protein>
    <submittedName>
        <fullName evidence="2">Uncharacterized protein</fullName>
    </submittedName>
</protein>
<feature type="region of interest" description="Disordered" evidence="1">
    <location>
        <begin position="29"/>
        <end position="83"/>
    </location>
</feature>
<evidence type="ECO:0000256" key="1">
    <source>
        <dbReference type="SAM" id="MobiDB-lite"/>
    </source>
</evidence>
<organism evidence="2 3">
    <name type="scientific">Acrocarpospora pleiomorpha</name>
    <dbReference type="NCBI Taxonomy" id="90975"/>
    <lineage>
        <taxon>Bacteria</taxon>
        <taxon>Bacillati</taxon>
        <taxon>Actinomycetota</taxon>
        <taxon>Actinomycetes</taxon>
        <taxon>Streptosporangiales</taxon>
        <taxon>Streptosporangiaceae</taxon>
        <taxon>Acrocarpospora</taxon>
    </lineage>
</organism>
<dbReference type="EMBL" id="BLAF01000008">
    <property type="protein sequence ID" value="GES18699.1"/>
    <property type="molecule type" value="Genomic_DNA"/>
</dbReference>
<comment type="caution">
    <text evidence="2">The sequence shown here is derived from an EMBL/GenBank/DDBJ whole genome shotgun (WGS) entry which is preliminary data.</text>
</comment>
<evidence type="ECO:0000313" key="2">
    <source>
        <dbReference type="EMBL" id="GES18699.1"/>
    </source>
</evidence>
<reference evidence="2 3" key="1">
    <citation type="submission" date="2019-10" db="EMBL/GenBank/DDBJ databases">
        <title>Whole genome shotgun sequence of Acrocarpospora pleiomorpha NBRC 16267.</title>
        <authorList>
            <person name="Ichikawa N."/>
            <person name="Kimura A."/>
            <person name="Kitahashi Y."/>
            <person name="Komaki H."/>
            <person name="Oguchi A."/>
        </authorList>
    </citation>
    <scope>NUCLEOTIDE SEQUENCE [LARGE SCALE GENOMIC DNA]</scope>
    <source>
        <strain evidence="2 3">NBRC 16267</strain>
    </source>
</reference>